<keyword evidence="4" id="KW-0804">Transcription</keyword>
<dbReference type="InterPro" id="IPR013324">
    <property type="entry name" value="RNA_pol_sigma_r3/r4-like"/>
</dbReference>
<evidence type="ECO:0000313" key="8">
    <source>
        <dbReference type="Proteomes" id="UP000199577"/>
    </source>
</evidence>
<organism evidence="7 8">
    <name type="scientific">Parapedobacter composti</name>
    <dbReference type="NCBI Taxonomy" id="623281"/>
    <lineage>
        <taxon>Bacteria</taxon>
        <taxon>Pseudomonadati</taxon>
        <taxon>Bacteroidota</taxon>
        <taxon>Sphingobacteriia</taxon>
        <taxon>Sphingobacteriales</taxon>
        <taxon>Sphingobacteriaceae</taxon>
        <taxon>Parapedobacter</taxon>
    </lineage>
</organism>
<dbReference type="GO" id="GO:0003677">
    <property type="term" value="F:DNA binding"/>
    <property type="evidence" value="ECO:0007669"/>
    <property type="project" value="InterPro"/>
</dbReference>
<feature type="domain" description="RNA polymerase sigma factor 70 region 4 type 2" evidence="6">
    <location>
        <begin position="143"/>
        <end position="190"/>
    </location>
</feature>
<dbReference type="InterPro" id="IPR014284">
    <property type="entry name" value="RNA_pol_sigma-70_dom"/>
</dbReference>
<evidence type="ECO:0000256" key="4">
    <source>
        <dbReference type="ARBA" id="ARBA00023163"/>
    </source>
</evidence>
<dbReference type="NCBIfam" id="TIGR02937">
    <property type="entry name" value="sigma70-ECF"/>
    <property type="match status" value="1"/>
</dbReference>
<keyword evidence="2" id="KW-0805">Transcription regulation</keyword>
<dbReference type="Gene3D" id="1.10.10.10">
    <property type="entry name" value="Winged helix-like DNA-binding domain superfamily/Winged helix DNA-binding domain"/>
    <property type="match status" value="1"/>
</dbReference>
<dbReference type="Proteomes" id="UP000199577">
    <property type="component" value="Unassembled WGS sequence"/>
</dbReference>
<dbReference type="SUPFAM" id="SSF88946">
    <property type="entry name" value="Sigma2 domain of RNA polymerase sigma factors"/>
    <property type="match status" value="1"/>
</dbReference>
<dbReference type="InterPro" id="IPR036388">
    <property type="entry name" value="WH-like_DNA-bd_sf"/>
</dbReference>
<comment type="similarity">
    <text evidence="1">Belongs to the sigma-70 factor family. ECF subfamily.</text>
</comment>
<dbReference type="InterPro" id="IPR013249">
    <property type="entry name" value="RNA_pol_sigma70_r4_t2"/>
</dbReference>
<dbReference type="PANTHER" id="PTHR43133:SF46">
    <property type="entry name" value="RNA POLYMERASE SIGMA-70 FACTOR ECF SUBFAMILY"/>
    <property type="match status" value="1"/>
</dbReference>
<proteinExistence type="inferred from homology"/>
<dbReference type="InterPro" id="IPR013325">
    <property type="entry name" value="RNA_pol_sigma_r2"/>
</dbReference>
<dbReference type="GO" id="GO:0006352">
    <property type="term" value="P:DNA-templated transcription initiation"/>
    <property type="evidence" value="ECO:0007669"/>
    <property type="project" value="InterPro"/>
</dbReference>
<name>A0A1I1M551_9SPHI</name>
<sequence length="214" mass="25024">MLIFQRDNFGAGKSIGLMVFKALPDQELAKALKQGNHQAFKEIFMRYWDVLLDSAYKRLGAMEEAEEIVQELFVTLYQKRETLTIHTTVEGYLKTALKSRILNYYRSRHIHEKYMESVLAVNHVTCSDTPDYALHHKELSIQMESSIGRLPAKCREVFLLSKMESLSHRNISEKLNISISTVEKHIRKALDILRSDFGKYHYSIVFWFTISRFL</sequence>
<dbReference type="SUPFAM" id="SSF88659">
    <property type="entry name" value="Sigma3 and sigma4 domains of RNA polymerase sigma factors"/>
    <property type="match status" value="1"/>
</dbReference>
<feature type="domain" description="RNA polymerase sigma-70 region 2" evidence="5">
    <location>
        <begin position="44"/>
        <end position="108"/>
    </location>
</feature>
<dbReference type="InterPro" id="IPR007627">
    <property type="entry name" value="RNA_pol_sigma70_r2"/>
</dbReference>
<evidence type="ECO:0000256" key="1">
    <source>
        <dbReference type="ARBA" id="ARBA00010641"/>
    </source>
</evidence>
<dbReference type="Gene3D" id="1.10.1740.10">
    <property type="match status" value="1"/>
</dbReference>
<gene>
    <name evidence="7" type="ORF">SAMN05421747_12917</name>
</gene>
<evidence type="ECO:0000313" key="7">
    <source>
        <dbReference type="EMBL" id="SFC80637.1"/>
    </source>
</evidence>
<dbReference type="InterPro" id="IPR039425">
    <property type="entry name" value="RNA_pol_sigma-70-like"/>
</dbReference>
<dbReference type="GO" id="GO:0016987">
    <property type="term" value="F:sigma factor activity"/>
    <property type="evidence" value="ECO:0007669"/>
    <property type="project" value="UniProtKB-KW"/>
</dbReference>
<keyword evidence="8" id="KW-1185">Reference proteome</keyword>
<evidence type="ECO:0000256" key="2">
    <source>
        <dbReference type="ARBA" id="ARBA00023015"/>
    </source>
</evidence>
<dbReference type="PANTHER" id="PTHR43133">
    <property type="entry name" value="RNA POLYMERASE ECF-TYPE SIGMA FACTO"/>
    <property type="match status" value="1"/>
</dbReference>
<reference evidence="7 8" key="1">
    <citation type="submission" date="2016-10" db="EMBL/GenBank/DDBJ databases">
        <authorList>
            <person name="de Groot N.N."/>
        </authorList>
    </citation>
    <scope>NUCLEOTIDE SEQUENCE [LARGE SCALE GENOMIC DNA]</scope>
    <source>
        <strain evidence="7 8">DSM 22900</strain>
    </source>
</reference>
<dbReference type="EMBL" id="FOLL01000029">
    <property type="protein sequence ID" value="SFC80637.1"/>
    <property type="molecule type" value="Genomic_DNA"/>
</dbReference>
<evidence type="ECO:0000259" key="5">
    <source>
        <dbReference type="Pfam" id="PF04542"/>
    </source>
</evidence>
<dbReference type="AlphaFoldDB" id="A0A1I1M551"/>
<dbReference type="STRING" id="623281.SAMN05421747_12917"/>
<evidence type="ECO:0000259" key="6">
    <source>
        <dbReference type="Pfam" id="PF08281"/>
    </source>
</evidence>
<accession>A0A1I1M551</accession>
<protein>
    <submittedName>
        <fullName evidence="7">RNA polymerase sigma-70 factor, ECF subfamily</fullName>
    </submittedName>
</protein>
<dbReference type="InterPro" id="IPR014327">
    <property type="entry name" value="RNA_pol_sigma70_bacteroid"/>
</dbReference>
<dbReference type="NCBIfam" id="TIGR02985">
    <property type="entry name" value="Sig70_bacteroi1"/>
    <property type="match status" value="1"/>
</dbReference>
<keyword evidence="3" id="KW-0731">Sigma factor</keyword>
<evidence type="ECO:0000256" key="3">
    <source>
        <dbReference type="ARBA" id="ARBA00023082"/>
    </source>
</evidence>
<dbReference type="Pfam" id="PF04542">
    <property type="entry name" value="Sigma70_r2"/>
    <property type="match status" value="1"/>
</dbReference>
<dbReference type="Pfam" id="PF08281">
    <property type="entry name" value="Sigma70_r4_2"/>
    <property type="match status" value="1"/>
</dbReference>